<feature type="region of interest" description="Disordered" evidence="1">
    <location>
        <begin position="1"/>
        <end position="21"/>
    </location>
</feature>
<name>A0A564Y0E5_HYMDI</name>
<accession>A0A564Y0E5</accession>
<sequence length="80" mass="9738">MRLEMIRHEQPAQLHSETWPTSGNSRYARPYEISFCRGHRNSRRMEEVPRRGTKDCERRTDRLLLDACDFHRTERTKFCK</sequence>
<evidence type="ECO:0000313" key="2">
    <source>
        <dbReference type="EMBL" id="VUZ40616.1"/>
    </source>
</evidence>
<keyword evidence="3" id="KW-1185">Reference proteome</keyword>
<proteinExistence type="predicted"/>
<evidence type="ECO:0000256" key="1">
    <source>
        <dbReference type="SAM" id="MobiDB-lite"/>
    </source>
</evidence>
<evidence type="ECO:0000313" key="3">
    <source>
        <dbReference type="Proteomes" id="UP000321570"/>
    </source>
</evidence>
<reference evidence="2 3" key="1">
    <citation type="submission" date="2019-07" db="EMBL/GenBank/DDBJ databases">
        <authorList>
            <person name="Jastrzebski P J."/>
            <person name="Paukszto L."/>
            <person name="Jastrzebski P J."/>
        </authorList>
    </citation>
    <scope>NUCLEOTIDE SEQUENCE [LARGE SCALE GENOMIC DNA]</scope>
    <source>
        <strain evidence="2 3">WMS-il1</strain>
    </source>
</reference>
<dbReference type="EMBL" id="CABIJS010000036">
    <property type="protein sequence ID" value="VUZ40616.1"/>
    <property type="molecule type" value="Genomic_DNA"/>
</dbReference>
<protein>
    <submittedName>
        <fullName evidence="2">Uncharacterized protein</fullName>
    </submittedName>
</protein>
<gene>
    <name evidence="2" type="ORF">WMSIL1_LOCUS1647</name>
</gene>
<dbReference type="Proteomes" id="UP000321570">
    <property type="component" value="Unassembled WGS sequence"/>
</dbReference>
<feature type="compositionally biased region" description="Basic and acidic residues" evidence="1">
    <location>
        <begin position="1"/>
        <end position="10"/>
    </location>
</feature>
<dbReference type="AlphaFoldDB" id="A0A564Y0E5"/>
<organism evidence="2 3">
    <name type="scientific">Hymenolepis diminuta</name>
    <name type="common">Rat tapeworm</name>
    <dbReference type="NCBI Taxonomy" id="6216"/>
    <lineage>
        <taxon>Eukaryota</taxon>
        <taxon>Metazoa</taxon>
        <taxon>Spiralia</taxon>
        <taxon>Lophotrochozoa</taxon>
        <taxon>Platyhelminthes</taxon>
        <taxon>Cestoda</taxon>
        <taxon>Eucestoda</taxon>
        <taxon>Cyclophyllidea</taxon>
        <taxon>Hymenolepididae</taxon>
        <taxon>Hymenolepis</taxon>
    </lineage>
</organism>